<organism evidence="1">
    <name type="scientific">marine sediment metagenome</name>
    <dbReference type="NCBI Taxonomy" id="412755"/>
    <lineage>
        <taxon>unclassified sequences</taxon>
        <taxon>metagenomes</taxon>
        <taxon>ecological metagenomes</taxon>
    </lineage>
</organism>
<dbReference type="AlphaFoldDB" id="A0A0F9JH39"/>
<protein>
    <submittedName>
        <fullName evidence="1">Uncharacterized protein</fullName>
    </submittedName>
</protein>
<evidence type="ECO:0000313" key="1">
    <source>
        <dbReference type="EMBL" id="KKM61681.1"/>
    </source>
</evidence>
<proteinExistence type="predicted"/>
<comment type="caution">
    <text evidence="1">The sequence shown here is derived from an EMBL/GenBank/DDBJ whole genome shotgun (WGS) entry which is preliminary data.</text>
</comment>
<reference evidence="1" key="1">
    <citation type="journal article" date="2015" name="Nature">
        <title>Complex archaea that bridge the gap between prokaryotes and eukaryotes.</title>
        <authorList>
            <person name="Spang A."/>
            <person name="Saw J.H."/>
            <person name="Jorgensen S.L."/>
            <person name="Zaremba-Niedzwiedzka K."/>
            <person name="Martijn J."/>
            <person name="Lind A.E."/>
            <person name="van Eijk R."/>
            <person name="Schleper C."/>
            <person name="Guy L."/>
            <person name="Ettema T.J."/>
        </authorList>
    </citation>
    <scope>NUCLEOTIDE SEQUENCE</scope>
</reference>
<name>A0A0F9JH39_9ZZZZ</name>
<gene>
    <name evidence="1" type="ORF">LCGC14_1529250</name>
</gene>
<accession>A0A0F9JH39</accession>
<dbReference type="EMBL" id="LAZR01011436">
    <property type="protein sequence ID" value="KKM61681.1"/>
    <property type="molecule type" value="Genomic_DNA"/>
</dbReference>
<sequence>MRQACPAPYILGGTEVAYDRQGERHTDIPYVQTYQRQQEVGYAKINNGRLGILLHCPAALFRNRNSADHPGSGKQLEVT</sequence>